<comment type="caution">
    <text evidence="5">The sequence shown here is derived from an EMBL/GenBank/DDBJ whole genome shotgun (WGS) entry which is preliminary data.</text>
</comment>
<proteinExistence type="inferred from homology"/>
<dbReference type="InterPro" id="IPR015797">
    <property type="entry name" value="NUDIX_hydrolase-like_dom_sf"/>
</dbReference>
<gene>
    <name evidence="5" type="ORF">HMPREF0080_01760</name>
</gene>
<dbReference type="PANTHER" id="PTHR43046:SF14">
    <property type="entry name" value="MUTT_NUDIX FAMILY PROTEIN"/>
    <property type="match status" value="1"/>
</dbReference>
<evidence type="ECO:0000313" key="5">
    <source>
        <dbReference type="EMBL" id="EHM38632.1"/>
    </source>
</evidence>
<evidence type="ECO:0000313" key="6">
    <source>
        <dbReference type="Proteomes" id="UP000005481"/>
    </source>
</evidence>
<dbReference type="PROSITE" id="PS00893">
    <property type="entry name" value="NUDIX_BOX"/>
    <property type="match status" value="1"/>
</dbReference>
<reference evidence="5 6" key="1">
    <citation type="submission" date="2011-08" db="EMBL/GenBank/DDBJ databases">
        <authorList>
            <person name="Weinstock G."/>
            <person name="Sodergren E."/>
            <person name="Clifton S."/>
            <person name="Fulton L."/>
            <person name="Fulton B."/>
            <person name="Courtney L."/>
            <person name="Fronick C."/>
            <person name="Harrison M."/>
            <person name="Strong C."/>
            <person name="Farmer C."/>
            <person name="Delahaunty K."/>
            <person name="Markovic C."/>
            <person name="Hall O."/>
            <person name="Minx P."/>
            <person name="Tomlinson C."/>
            <person name="Mitreva M."/>
            <person name="Hou S."/>
            <person name="Chen J."/>
            <person name="Wollam A."/>
            <person name="Pepin K.H."/>
            <person name="Johnson M."/>
            <person name="Bhonagiri V."/>
            <person name="Zhang X."/>
            <person name="Suruliraj S."/>
            <person name="Warren W."/>
            <person name="Chinwalla A."/>
            <person name="Mardis E.R."/>
            <person name="Wilson R.K."/>
        </authorList>
    </citation>
    <scope>NUCLEOTIDE SEQUENCE [LARGE SCALE GENOMIC DNA]</scope>
    <source>
        <strain evidence="5 6">F0357</strain>
    </source>
</reference>
<dbReference type="InterPro" id="IPR000086">
    <property type="entry name" value="NUDIX_hydrolase_dom"/>
</dbReference>
<dbReference type="PATRIC" id="fig|861450.3.peg.1629"/>
<sequence length="156" mass="17751">MVQAGDTTIDLSVKAMIFFEGKLLLLQKNDGEKVHHWEFPGGGLRRGENFLAALKREVAEETGLHINVDGIAGTWQYKKRNGQLLNGLIFMATTDKNDVCVSREHLTYAWVKPGELYRYPIHRSLHYALEQMKTWKAETADLLKIFVTAPHEVANE</sequence>
<dbReference type="AlphaFoldDB" id="G9YJB5"/>
<keyword evidence="2 3" id="KW-0378">Hydrolase</keyword>
<dbReference type="HOGENOM" id="CLU_037162_19_3_9"/>
<protein>
    <submittedName>
        <fullName evidence="5">Hydrolase, NUDIX family</fullName>
    </submittedName>
</protein>
<feature type="domain" description="Nudix hydrolase" evidence="4">
    <location>
        <begin position="8"/>
        <end position="133"/>
    </location>
</feature>
<dbReference type="Pfam" id="PF00293">
    <property type="entry name" value="NUDIX"/>
    <property type="match status" value="1"/>
</dbReference>
<evidence type="ECO:0000256" key="1">
    <source>
        <dbReference type="ARBA" id="ARBA00001946"/>
    </source>
</evidence>
<dbReference type="SUPFAM" id="SSF55811">
    <property type="entry name" value="Nudix"/>
    <property type="match status" value="1"/>
</dbReference>
<dbReference type="Gene3D" id="3.90.79.10">
    <property type="entry name" value="Nucleoside Triphosphate Pyrophosphohydrolase"/>
    <property type="match status" value="1"/>
</dbReference>
<organism evidence="5 6">
    <name type="scientific">Anaeroglobus geminatus F0357</name>
    <dbReference type="NCBI Taxonomy" id="861450"/>
    <lineage>
        <taxon>Bacteria</taxon>
        <taxon>Bacillati</taxon>
        <taxon>Bacillota</taxon>
        <taxon>Negativicutes</taxon>
        <taxon>Veillonellales</taxon>
        <taxon>Veillonellaceae</taxon>
        <taxon>Anaeroglobus</taxon>
    </lineage>
</organism>
<evidence type="ECO:0000256" key="3">
    <source>
        <dbReference type="RuleBase" id="RU003476"/>
    </source>
</evidence>
<dbReference type="InterPro" id="IPR020476">
    <property type="entry name" value="Nudix_hydrolase"/>
</dbReference>
<dbReference type="STRING" id="861450.HMPREF0080_01760"/>
<dbReference type="EMBL" id="AGCJ01000076">
    <property type="protein sequence ID" value="EHM38632.1"/>
    <property type="molecule type" value="Genomic_DNA"/>
</dbReference>
<comment type="cofactor">
    <cofactor evidence="1">
        <name>Mg(2+)</name>
        <dbReference type="ChEBI" id="CHEBI:18420"/>
    </cofactor>
</comment>
<evidence type="ECO:0000259" key="4">
    <source>
        <dbReference type="PROSITE" id="PS51462"/>
    </source>
</evidence>
<dbReference type="Proteomes" id="UP000005481">
    <property type="component" value="Unassembled WGS sequence"/>
</dbReference>
<dbReference type="GO" id="GO:0016787">
    <property type="term" value="F:hydrolase activity"/>
    <property type="evidence" value="ECO:0007669"/>
    <property type="project" value="UniProtKB-KW"/>
</dbReference>
<dbReference type="PANTHER" id="PTHR43046">
    <property type="entry name" value="GDP-MANNOSE MANNOSYL HYDROLASE"/>
    <property type="match status" value="1"/>
</dbReference>
<dbReference type="OrthoDB" id="9810648at2"/>
<comment type="similarity">
    <text evidence="3">Belongs to the Nudix hydrolase family.</text>
</comment>
<dbReference type="eggNOG" id="COG1051">
    <property type="taxonomic scope" value="Bacteria"/>
</dbReference>
<dbReference type="PROSITE" id="PS51462">
    <property type="entry name" value="NUDIX"/>
    <property type="match status" value="1"/>
</dbReference>
<evidence type="ECO:0000256" key="2">
    <source>
        <dbReference type="ARBA" id="ARBA00022801"/>
    </source>
</evidence>
<dbReference type="InterPro" id="IPR020084">
    <property type="entry name" value="NUDIX_hydrolase_CS"/>
</dbReference>
<keyword evidence="6" id="KW-1185">Reference proteome</keyword>
<dbReference type="RefSeq" id="WP_006790729.1">
    <property type="nucleotide sequence ID" value="NZ_JH417605.1"/>
</dbReference>
<name>G9YJB5_9FIRM</name>
<dbReference type="PRINTS" id="PR00502">
    <property type="entry name" value="NUDIXFAMILY"/>
</dbReference>
<accession>G9YJB5</accession>